<protein>
    <recommendedName>
        <fullName evidence="2">Macrodomain Ori protein</fullName>
    </recommendedName>
</protein>
<evidence type="ECO:0000256" key="2">
    <source>
        <dbReference type="ARBA" id="ARBA00093628"/>
    </source>
</evidence>
<evidence type="ECO:0000313" key="6">
    <source>
        <dbReference type="Proteomes" id="UP000321917"/>
    </source>
</evidence>
<dbReference type="Proteomes" id="UP000321525">
    <property type="component" value="Unassembled WGS sequence"/>
</dbReference>
<dbReference type="AlphaFoldDB" id="A0A5C6Q5A4"/>
<evidence type="ECO:0000313" key="5">
    <source>
        <dbReference type="Proteomes" id="UP000321525"/>
    </source>
</evidence>
<sequence>MTLIHGFIAAAQFYDDVHFPRGFRKSGDFNIAEAELLTQLGKRLLMLEQAICSPENEVEIQFVNMCKSQHEGQTKIELLWKKYIKITRHKSFHCLNGSIFTQAAAR</sequence>
<comment type="caution">
    <text evidence="4">The sequence shown here is derived from an EMBL/GenBank/DDBJ whole genome shotgun (WGS) entry which is preliminary data.</text>
</comment>
<gene>
    <name evidence="3" type="ORF">ESZ26_17230</name>
    <name evidence="4" type="ORF">ESZ27_16025</name>
</gene>
<keyword evidence="5" id="KW-1185">Reference proteome</keyword>
<evidence type="ECO:0000313" key="4">
    <source>
        <dbReference type="EMBL" id="TWX63767.1"/>
    </source>
</evidence>
<name>A0A5C6Q5A4_9GAMM</name>
<dbReference type="EMBL" id="VOLR01000032">
    <property type="protein sequence ID" value="TWX54909.1"/>
    <property type="molecule type" value="Genomic_DNA"/>
</dbReference>
<evidence type="ECO:0000313" key="3">
    <source>
        <dbReference type="EMBL" id="TWX54909.1"/>
    </source>
</evidence>
<accession>A0A5C6Q5A4</accession>
<dbReference type="OrthoDB" id="6400110at2"/>
<dbReference type="RefSeq" id="WP_146800772.1">
    <property type="nucleotide sequence ID" value="NZ_VOLP01000031.1"/>
</dbReference>
<dbReference type="Pfam" id="PF04219">
    <property type="entry name" value="DUF413"/>
    <property type="match status" value="1"/>
</dbReference>
<reference evidence="4 6" key="1">
    <citation type="submission" date="2019-07" db="EMBL/GenBank/DDBJ databases">
        <title>Genomes of sea-ice associated Colwellia species.</title>
        <authorList>
            <person name="Bowman J.P."/>
        </authorList>
    </citation>
    <scope>NUCLEOTIDE SEQUENCE [LARGE SCALE GENOMIC DNA]</scope>
    <source>
        <strain evidence="3 5">ACAM 607</strain>
        <strain evidence="4 6">IC036</strain>
    </source>
</reference>
<organism evidence="4 6">
    <name type="scientific">Colwellia hornerae</name>
    <dbReference type="NCBI Taxonomy" id="89402"/>
    <lineage>
        <taxon>Bacteria</taxon>
        <taxon>Pseudomonadati</taxon>
        <taxon>Pseudomonadota</taxon>
        <taxon>Gammaproteobacteria</taxon>
        <taxon>Alteromonadales</taxon>
        <taxon>Colwelliaceae</taxon>
        <taxon>Colwellia</taxon>
    </lineage>
</organism>
<dbReference type="EMBL" id="VOLQ01000039">
    <property type="protein sequence ID" value="TWX63767.1"/>
    <property type="molecule type" value="Genomic_DNA"/>
</dbReference>
<proteinExistence type="inferred from homology"/>
<evidence type="ECO:0000256" key="1">
    <source>
        <dbReference type="ARBA" id="ARBA00093464"/>
    </source>
</evidence>
<dbReference type="InterPro" id="IPR007335">
    <property type="entry name" value="DUF413"/>
</dbReference>
<dbReference type="Proteomes" id="UP000321917">
    <property type="component" value="Unassembled WGS sequence"/>
</dbReference>
<comment type="similarity">
    <text evidence="1">Belongs to the MaoP family.</text>
</comment>